<reference evidence="6" key="1">
    <citation type="journal article" date="2014" name="Int. J. Syst. Evol. Microbiol.">
        <title>Complete genome sequence of Corynebacterium casei LMG S-19264T (=DSM 44701T), isolated from a smear-ripened cheese.</title>
        <authorList>
            <consortium name="US DOE Joint Genome Institute (JGI-PGF)"/>
            <person name="Walter F."/>
            <person name="Albersmeier A."/>
            <person name="Kalinowski J."/>
            <person name="Ruckert C."/>
        </authorList>
    </citation>
    <scope>NUCLEOTIDE SEQUENCE</scope>
    <source>
        <strain evidence="6">NBRC 101628</strain>
    </source>
</reference>
<organism evidence="6 7">
    <name type="scientific">Paraferrimonas sedimenticola</name>
    <dbReference type="NCBI Taxonomy" id="375674"/>
    <lineage>
        <taxon>Bacteria</taxon>
        <taxon>Pseudomonadati</taxon>
        <taxon>Pseudomonadota</taxon>
        <taxon>Gammaproteobacteria</taxon>
        <taxon>Alteromonadales</taxon>
        <taxon>Ferrimonadaceae</taxon>
        <taxon>Paraferrimonas</taxon>
    </lineage>
</organism>
<dbReference type="EMBL" id="BSNC01000002">
    <property type="protein sequence ID" value="GLP95358.1"/>
    <property type="molecule type" value="Genomic_DNA"/>
</dbReference>
<feature type="domain" description="HTH lysR-type" evidence="5">
    <location>
        <begin position="11"/>
        <end position="68"/>
    </location>
</feature>
<dbReference type="PANTHER" id="PTHR30126:SF94">
    <property type="entry name" value="LYSR FAMILY TRANSCRIPTIONAL REGULATOR"/>
    <property type="match status" value="1"/>
</dbReference>
<dbReference type="InterPro" id="IPR036390">
    <property type="entry name" value="WH_DNA-bd_sf"/>
</dbReference>
<accession>A0AA37RUF8</accession>
<dbReference type="Gene3D" id="3.40.190.10">
    <property type="entry name" value="Periplasmic binding protein-like II"/>
    <property type="match status" value="2"/>
</dbReference>
<proteinExistence type="inferred from homology"/>
<dbReference type="GO" id="GO:0000976">
    <property type="term" value="F:transcription cis-regulatory region binding"/>
    <property type="evidence" value="ECO:0007669"/>
    <property type="project" value="TreeGrafter"/>
</dbReference>
<evidence type="ECO:0000256" key="4">
    <source>
        <dbReference type="ARBA" id="ARBA00023163"/>
    </source>
</evidence>
<name>A0AA37RUF8_9GAMM</name>
<evidence type="ECO:0000313" key="6">
    <source>
        <dbReference type="EMBL" id="GLP95358.1"/>
    </source>
</evidence>
<dbReference type="Pfam" id="PF03466">
    <property type="entry name" value="LysR_substrate"/>
    <property type="match status" value="1"/>
</dbReference>
<dbReference type="InterPro" id="IPR000847">
    <property type="entry name" value="LysR_HTH_N"/>
</dbReference>
<dbReference type="GO" id="GO:0003700">
    <property type="term" value="F:DNA-binding transcription factor activity"/>
    <property type="evidence" value="ECO:0007669"/>
    <property type="project" value="InterPro"/>
</dbReference>
<reference evidence="6" key="2">
    <citation type="submission" date="2023-01" db="EMBL/GenBank/DDBJ databases">
        <title>Draft genome sequence of Paraferrimonas sedimenticola strain NBRC 101628.</title>
        <authorList>
            <person name="Sun Q."/>
            <person name="Mori K."/>
        </authorList>
    </citation>
    <scope>NUCLEOTIDE SEQUENCE</scope>
    <source>
        <strain evidence="6">NBRC 101628</strain>
    </source>
</reference>
<dbReference type="PROSITE" id="PS50931">
    <property type="entry name" value="HTH_LYSR"/>
    <property type="match status" value="1"/>
</dbReference>
<keyword evidence="2" id="KW-0805">Transcription regulation</keyword>
<dbReference type="InterPro" id="IPR005119">
    <property type="entry name" value="LysR_subst-bd"/>
</dbReference>
<evidence type="ECO:0000256" key="1">
    <source>
        <dbReference type="ARBA" id="ARBA00009437"/>
    </source>
</evidence>
<gene>
    <name evidence="6" type="ORF">GCM10007895_06640</name>
</gene>
<dbReference type="InterPro" id="IPR036388">
    <property type="entry name" value="WH-like_DNA-bd_sf"/>
</dbReference>
<dbReference type="PANTHER" id="PTHR30126">
    <property type="entry name" value="HTH-TYPE TRANSCRIPTIONAL REGULATOR"/>
    <property type="match status" value="1"/>
</dbReference>
<keyword evidence="4" id="KW-0804">Transcription</keyword>
<dbReference type="Proteomes" id="UP001161422">
    <property type="component" value="Unassembled WGS sequence"/>
</dbReference>
<evidence type="ECO:0000313" key="7">
    <source>
        <dbReference type="Proteomes" id="UP001161422"/>
    </source>
</evidence>
<dbReference type="Pfam" id="PF00126">
    <property type="entry name" value="HTH_1"/>
    <property type="match status" value="1"/>
</dbReference>
<keyword evidence="3" id="KW-0238">DNA-binding</keyword>
<dbReference type="PRINTS" id="PR00039">
    <property type="entry name" value="HTHLYSR"/>
</dbReference>
<comment type="caution">
    <text evidence="6">The sequence shown here is derived from an EMBL/GenBank/DDBJ whole genome shotgun (WGS) entry which is preliminary data.</text>
</comment>
<evidence type="ECO:0000259" key="5">
    <source>
        <dbReference type="PROSITE" id="PS50931"/>
    </source>
</evidence>
<dbReference type="AlphaFoldDB" id="A0AA37RUF8"/>
<dbReference type="Gene3D" id="1.10.10.10">
    <property type="entry name" value="Winged helix-like DNA-binding domain superfamily/Winged helix DNA-binding domain"/>
    <property type="match status" value="1"/>
</dbReference>
<keyword evidence="7" id="KW-1185">Reference proteome</keyword>
<dbReference type="SUPFAM" id="SSF46785">
    <property type="entry name" value="Winged helix' DNA-binding domain"/>
    <property type="match status" value="1"/>
</dbReference>
<dbReference type="FunFam" id="1.10.10.10:FF:000001">
    <property type="entry name" value="LysR family transcriptional regulator"/>
    <property type="match status" value="1"/>
</dbReference>
<protein>
    <submittedName>
        <fullName evidence="6">LysR family transcriptional regulator</fullName>
    </submittedName>
</protein>
<evidence type="ECO:0000256" key="2">
    <source>
        <dbReference type="ARBA" id="ARBA00023015"/>
    </source>
</evidence>
<dbReference type="SUPFAM" id="SSF53850">
    <property type="entry name" value="Periplasmic binding protein-like II"/>
    <property type="match status" value="1"/>
</dbReference>
<evidence type="ECO:0000256" key="3">
    <source>
        <dbReference type="ARBA" id="ARBA00023125"/>
    </source>
</evidence>
<comment type="similarity">
    <text evidence="1">Belongs to the LysR transcriptional regulatory family.</text>
</comment>
<sequence>MLKHSSEPMRYTLKQLAVFNAIAQTQSVSQAAKQLALTQSATSMALAQLERQLGRALFERQNKRMRLTSWGEWLRPRAKRLLADATQIETGLFEQHKISGELSIAVSQTPASHLFPQLVRACDQQYPEVRIEMRVANTGSVINAVRDYQCDFGIIEGRCDDVRIAQQLWCEDHLSIVASGNHPLVGKASLTLADLEQAKWVLRESGSGVRMIFDSAMHGHLGELSVWREYDHVGTILALVETGSYLTCLPYLDVAHGLADGRLVEFNFDQLNMQRPLSFIWRAEDGDNLLREKVIELAMQEVQR</sequence>